<protein>
    <submittedName>
        <fullName evidence="2">Uncharacterized protein</fullName>
    </submittedName>
</protein>
<dbReference type="PANTHER" id="PTHR33710">
    <property type="entry name" value="BNAC02G09200D PROTEIN"/>
    <property type="match status" value="1"/>
</dbReference>
<dbReference type="SUPFAM" id="SSF56219">
    <property type="entry name" value="DNase I-like"/>
    <property type="match status" value="1"/>
</dbReference>
<dbReference type="PROSITE" id="PS51257">
    <property type="entry name" value="PROKAR_LIPOPROTEIN"/>
    <property type="match status" value="1"/>
</dbReference>
<dbReference type="Proteomes" id="UP001311915">
    <property type="component" value="Unassembled WGS sequence"/>
</dbReference>
<keyword evidence="3" id="KW-1185">Reference proteome</keyword>
<accession>A0AAV9KVB1</accession>
<dbReference type="InterPro" id="IPR036691">
    <property type="entry name" value="Endo/exonu/phosph_ase_sf"/>
</dbReference>
<reference evidence="2 3" key="1">
    <citation type="submission" date="2023-10" db="EMBL/GenBank/DDBJ databases">
        <title>Genome-Wide Identification Analysis in wild type Solanum Pinnatisectum Reveals Some Genes Defensing Phytophthora Infestans.</title>
        <authorList>
            <person name="Sun C."/>
        </authorList>
    </citation>
    <scope>NUCLEOTIDE SEQUENCE [LARGE SCALE GENOMIC DNA]</scope>
    <source>
        <strain evidence="2">LQN</strain>
        <tissue evidence="2">Leaf</tissue>
    </source>
</reference>
<dbReference type="EMBL" id="JAWPEI010000009">
    <property type="protein sequence ID" value="KAK4716285.1"/>
    <property type="molecule type" value="Genomic_DNA"/>
</dbReference>
<dbReference type="PANTHER" id="PTHR33710:SF73">
    <property type="entry name" value="ZINC KNUCKLE CX2CX4HX4C DOMAIN-CONTAINING PROTEIN"/>
    <property type="match status" value="1"/>
</dbReference>
<dbReference type="AlphaFoldDB" id="A0AAV9KVB1"/>
<evidence type="ECO:0000256" key="1">
    <source>
        <dbReference type="SAM" id="Phobius"/>
    </source>
</evidence>
<evidence type="ECO:0000313" key="2">
    <source>
        <dbReference type="EMBL" id="KAK4716285.1"/>
    </source>
</evidence>
<sequence length="123" mass="14850">MNGFRKVVNFCYLFYLGYAGNWFTWQSCRNSGNWVRERLDCALANKNWKFNFHNAKVHHIKSSSSDHTRIFFELEIECYFFGAKPFKFENSWTKEWDIKQVVQMAWEKGRDLPIDEMIKRCGE</sequence>
<name>A0AAV9KVB1_9SOLN</name>
<proteinExistence type="predicted"/>
<keyword evidence="1" id="KW-1133">Transmembrane helix</keyword>
<keyword evidence="1" id="KW-0472">Membrane</keyword>
<keyword evidence="1" id="KW-0812">Transmembrane</keyword>
<gene>
    <name evidence="2" type="ORF">R3W88_014623</name>
</gene>
<organism evidence="2 3">
    <name type="scientific">Solanum pinnatisectum</name>
    <name type="common">tansyleaf nightshade</name>
    <dbReference type="NCBI Taxonomy" id="50273"/>
    <lineage>
        <taxon>Eukaryota</taxon>
        <taxon>Viridiplantae</taxon>
        <taxon>Streptophyta</taxon>
        <taxon>Embryophyta</taxon>
        <taxon>Tracheophyta</taxon>
        <taxon>Spermatophyta</taxon>
        <taxon>Magnoliopsida</taxon>
        <taxon>eudicotyledons</taxon>
        <taxon>Gunneridae</taxon>
        <taxon>Pentapetalae</taxon>
        <taxon>asterids</taxon>
        <taxon>lamiids</taxon>
        <taxon>Solanales</taxon>
        <taxon>Solanaceae</taxon>
        <taxon>Solanoideae</taxon>
        <taxon>Solaneae</taxon>
        <taxon>Solanum</taxon>
    </lineage>
</organism>
<evidence type="ECO:0000313" key="3">
    <source>
        <dbReference type="Proteomes" id="UP001311915"/>
    </source>
</evidence>
<comment type="caution">
    <text evidence="2">The sequence shown here is derived from an EMBL/GenBank/DDBJ whole genome shotgun (WGS) entry which is preliminary data.</text>
</comment>
<feature type="transmembrane region" description="Helical" evidence="1">
    <location>
        <begin position="7"/>
        <end position="25"/>
    </location>
</feature>